<dbReference type="EMBL" id="JACHHO010000002">
    <property type="protein sequence ID" value="MBB5204420.1"/>
    <property type="molecule type" value="Genomic_DNA"/>
</dbReference>
<sequence length="604" mass="66260">MEQDHLSPSAAAMPMSPTTVARCAQLAQQLARAPHGAGAALKQAACAELGVSLATLHRYLAQVAQRPERKQRADAGEVALPLAEAQLITGLLTSSARKTGKRLLSIGQAVEILRANGELRAERMDAATGELHPLSDSAIARALRAHGVHPDQLARATPAVELKSLHPNHVWQIDASLCVLYYLHAEKEAEAGLQVMHRDQFYKNKPKNLKAIEADRVWSYEATDHHSGALMLHYVMGAESSANLVESFLQFVHAREADPVHGVPRILMMDMGSANTSGLFKNLARRLQVELIAHMPGNARATGQVENARNIIERSFESSLRLAPVRSLAELNAQAQRWVRWYNATKVHSRHGRTRNDQWLSITAEQLRLAPGIELCRELLSHEPETRVVSPTLTVSFKGREFDVRGVPGVMVGERLAVAINPYQTDAAYAVLRDAEGAELLHAVPVVERDAAGFREDANVIGEDYARPADTVLDTRRKEVERQVWGGDTQEETEARKKSAQAVPFGGRIDPYKVIDQAPAPTYMPRRGTELQPAAAMAARAPTRVLTLFEAAQHLAQAGVALNPERHALLRQWHPEGVPEDQLAALRDRLEKRTALRVVAGGAP</sequence>
<dbReference type="PANTHER" id="PTHR35004:SF7">
    <property type="entry name" value="INTEGRASE PROTEIN"/>
    <property type="match status" value="1"/>
</dbReference>
<name>A0A840S7J7_9BURK</name>
<dbReference type="SUPFAM" id="SSF53098">
    <property type="entry name" value="Ribonuclease H-like"/>
    <property type="match status" value="1"/>
</dbReference>
<evidence type="ECO:0000313" key="2">
    <source>
        <dbReference type="EMBL" id="MBB5204420.1"/>
    </source>
</evidence>
<organism evidence="2 3">
    <name type="scientific">Inhella inkyongensis</name>
    <dbReference type="NCBI Taxonomy" id="392593"/>
    <lineage>
        <taxon>Bacteria</taxon>
        <taxon>Pseudomonadati</taxon>
        <taxon>Pseudomonadota</taxon>
        <taxon>Betaproteobacteria</taxon>
        <taxon>Burkholderiales</taxon>
        <taxon>Sphaerotilaceae</taxon>
        <taxon>Inhella</taxon>
    </lineage>
</organism>
<dbReference type="GO" id="GO:0003676">
    <property type="term" value="F:nucleic acid binding"/>
    <property type="evidence" value="ECO:0007669"/>
    <property type="project" value="InterPro"/>
</dbReference>
<protein>
    <submittedName>
        <fullName evidence="2">Transposase InsO family protein</fullName>
    </submittedName>
</protein>
<gene>
    <name evidence="2" type="ORF">HNQ51_001734</name>
</gene>
<dbReference type="InterPro" id="IPR001584">
    <property type="entry name" value="Integrase_cat-core"/>
</dbReference>
<dbReference type="InterPro" id="IPR036397">
    <property type="entry name" value="RNaseH_sf"/>
</dbReference>
<keyword evidence="3" id="KW-1185">Reference proteome</keyword>
<dbReference type="AlphaFoldDB" id="A0A840S7J7"/>
<dbReference type="Proteomes" id="UP000554837">
    <property type="component" value="Unassembled WGS sequence"/>
</dbReference>
<accession>A0A840S7J7</accession>
<proteinExistence type="predicted"/>
<feature type="domain" description="Integrase catalytic" evidence="1">
    <location>
        <begin position="163"/>
        <end position="363"/>
    </location>
</feature>
<dbReference type="GO" id="GO:0015074">
    <property type="term" value="P:DNA integration"/>
    <property type="evidence" value="ECO:0007669"/>
    <property type="project" value="InterPro"/>
</dbReference>
<reference evidence="2 3" key="1">
    <citation type="submission" date="2020-08" db="EMBL/GenBank/DDBJ databases">
        <title>Genomic Encyclopedia of Type Strains, Phase IV (KMG-IV): sequencing the most valuable type-strain genomes for metagenomic binning, comparative biology and taxonomic classification.</title>
        <authorList>
            <person name="Goeker M."/>
        </authorList>
    </citation>
    <scope>NUCLEOTIDE SEQUENCE [LARGE SCALE GENOMIC DNA]</scope>
    <source>
        <strain evidence="2 3">DSM 23958</strain>
    </source>
</reference>
<evidence type="ECO:0000313" key="3">
    <source>
        <dbReference type="Proteomes" id="UP000554837"/>
    </source>
</evidence>
<dbReference type="PANTHER" id="PTHR35004">
    <property type="entry name" value="TRANSPOSASE RV3428C-RELATED"/>
    <property type="match status" value="1"/>
</dbReference>
<evidence type="ECO:0000259" key="1">
    <source>
        <dbReference type="PROSITE" id="PS50994"/>
    </source>
</evidence>
<comment type="caution">
    <text evidence="2">The sequence shown here is derived from an EMBL/GenBank/DDBJ whole genome shotgun (WGS) entry which is preliminary data.</text>
</comment>
<dbReference type="RefSeq" id="WP_246071522.1">
    <property type="nucleotide sequence ID" value="NZ_CP040709.1"/>
</dbReference>
<dbReference type="InterPro" id="IPR012337">
    <property type="entry name" value="RNaseH-like_sf"/>
</dbReference>
<dbReference type="Gene3D" id="3.30.420.10">
    <property type="entry name" value="Ribonuclease H-like superfamily/Ribonuclease H"/>
    <property type="match status" value="1"/>
</dbReference>
<dbReference type="PROSITE" id="PS50994">
    <property type="entry name" value="INTEGRASE"/>
    <property type="match status" value="1"/>
</dbReference>